<dbReference type="AlphaFoldDB" id="A0A3B0SEI7"/>
<evidence type="ECO:0000256" key="4">
    <source>
        <dbReference type="ARBA" id="ARBA00022676"/>
    </source>
</evidence>
<dbReference type="PANTHER" id="PTHR11904:SF9">
    <property type="entry name" value="PURINE NUCLEOSIDE PHOSPHORYLASE-RELATED"/>
    <property type="match status" value="1"/>
</dbReference>
<evidence type="ECO:0000256" key="6">
    <source>
        <dbReference type="ARBA" id="ARBA00031036"/>
    </source>
</evidence>
<proteinExistence type="inferred from homology"/>
<feature type="domain" description="Nucleoside phosphorylase" evidence="7">
    <location>
        <begin position="26"/>
        <end position="185"/>
    </location>
</feature>
<dbReference type="UniPathway" id="UPA00606"/>
<dbReference type="Gene3D" id="3.40.50.1580">
    <property type="entry name" value="Nucleoside phosphorylase domain"/>
    <property type="match status" value="1"/>
</dbReference>
<dbReference type="GO" id="GO:0009116">
    <property type="term" value="P:nucleoside metabolic process"/>
    <property type="evidence" value="ECO:0007669"/>
    <property type="project" value="InterPro"/>
</dbReference>
<dbReference type="EC" id="2.4.2.1" evidence="3"/>
<accession>A0A3B0SEI7</accession>
<dbReference type="InterPro" id="IPR035994">
    <property type="entry name" value="Nucleoside_phosphorylase_sf"/>
</dbReference>
<evidence type="ECO:0000256" key="2">
    <source>
        <dbReference type="ARBA" id="ARBA00006751"/>
    </source>
</evidence>
<dbReference type="Pfam" id="PF01048">
    <property type="entry name" value="PNP_UDP_1"/>
    <property type="match status" value="1"/>
</dbReference>
<gene>
    <name evidence="8" type="ORF">MNBD_ACTINO01-807</name>
</gene>
<feature type="non-terminal residue" evidence="8">
    <location>
        <position position="186"/>
    </location>
</feature>
<dbReference type="GO" id="GO:0005737">
    <property type="term" value="C:cytoplasm"/>
    <property type="evidence" value="ECO:0007669"/>
    <property type="project" value="TreeGrafter"/>
</dbReference>
<dbReference type="SUPFAM" id="SSF53167">
    <property type="entry name" value="Purine and uridine phosphorylases"/>
    <property type="match status" value="1"/>
</dbReference>
<evidence type="ECO:0000256" key="1">
    <source>
        <dbReference type="ARBA" id="ARBA00005058"/>
    </source>
</evidence>
<evidence type="ECO:0000313" key="8">
    <source>
        <dbReference type="EMBL" id="VAV94673.1"/>
    </source>
</evidence>
<organism evidence="8">
    <name type="scientific">hydrothermal vent metagenome</name>
    <dbReference type="NCBI Taxonomy" id="652676"/>
    <lineage>
        <taxon>unclassified sequences</taxon>
        <taxon>metagenomes</taxon>
        <taxon>ecological metagenomes</taxon>
    </lineage>
</organism>
<protein>
    <recommendedName>
        <fullName evidence="3">purine-nucleoside phosphorylase</fullName>
        <ecNumber evidence="3">2.4.2.1</ecNumber>
    </recommendedName>
    <alternativeName>
        <fullName evidence="6">Inosine-guanosine phosphorylase</fullName>
    </alternativeName>
</protein>
<dbReference type="CDD" id="cd09009">
    <property type="entry name" value="PNP-EcPNPII_like"/>
    <property type="match status" value="1"/>
</dbReference>
<sequence>MNYHAIAAAAAFLTARTGVSQHDALVVLGSGLGEYAEHLPDAVTIPYEDVPGFPVPKVTGHGGSLISAPIGDRRLLVMSGRVHAYEGWPMSDVVFGVRTAIKAGAKRVLLTNAAGGINPAFSPGDLVIISDHLNLAGMNPLTGPNDDRLGPRFLDLTNAYTAGLRWDLAAVLTDLDLPVHDGVYAW</sequence>
<evidence type="ECO:0000256" key="5">
    <source>
        <dbReference type="ARBA" id="ARBA00022679"/>
    </source>
</evidence>
<keyword evidence="5 8" id="KW-0808">Transferase</keyword>
<reference evidence="8" key="1">
    <citation type="submission" date="2018-06" db="EMBL/GenBank/DDBJ databases">
        <authorList>
            <person name="Zhirakovskaya E."/>
        </authorList>
    </citation>
    <scope>NUCLEOTIDE SEQUENCE</scope>
</reference>
<dbReference type="GO" id="GO:0004731">
    <property type="term" value="F:purine-nucleoside phosphorylase activity"/>
    <property type="evidence" value="ECO:0007669"/>
    <property type="project" value="UniProtKB-EC"/>
</dbReference>
<comment type="pathway">
    <text evidence="1">Purine metabolism; purine nucleoside salvage.</text>
</comment>
<keyword evidence="4 8" id="KW-0328">Glycosyltransferase</keyword>
<dbReference type="EMBL" id="UOEI01000131">
    <property type="protein sequence ID" value="VAV94673.1"/>
    <property type="molecule type" value="Genomic_DNA"/>
</dbReference>
<comment type="similarity">
    <text evidence="2">Belongs to the PNP/MTAP phosphorylase family.</text>
</comment>
<dbReference type="InterPro" id="IPR018099">
    <property type="entry name" value="Purine_phosphorylase-2_CS"/>
</dbReference>
<dbReference type="PROSITE" id="PS01240">
    <property type="entry name" value="PNP_MTAP_2"/>
    <property type="match status" value="1"/>
</dbReference>
<dbReference type="InterPro" id="IPR000845">
    <property type="entry name" value="Nucleoside_phosphorylase_d"/>
</dbReference>
<evidence type="ECO:0000256" key="3">
    <source>
        <dbReference type="ARBA" id="ARBA00011886"/>
    </source>
</evidence>
<dbReference type="InterPro" id="IPR011268">
    <property type="entry name" value="Purine_phosphorylase"/>
</dbReference>
<dbReference type="PANTHER" id="PTHR11904">
    <property type="entry name" value="METHYLTHIOADENOSINE/PURINE NUCLEOSIDE PHOSPHORYLASE"/>
    <property type="match status" value="1"/>
</dbReference>
<name>A0A3B0SEI7_9ZZZZ</name>
<evidence type="ECO:0000259" key="7">
    <source>
        <dbReference type="Pfam" id="PF01048"/>
    </source>
</evidence>